<name>A0AAV7TZ26_PLEWA</name>
<protein>
    <submittedName>
        <fullName evidence="2">Uncharacterized protein</fullName>
    </submittedName>
</protein>
<dbReference type="AlphaFoldDB" id="A0AAV7TZ26"/>
<evidence type="ECO:0000313" key="2">
    <source>
        <dbReference type="EMBL" id="KAJ1181491.1"/>
    </source>
</evidence>
<evidence type="ECO:0000313" key="3">
    <source>
        <dbReference type="Proteomes" id="UP001066276"/>
    </source>
</evidence>
<feature type="region of interest" description="Disordered" evidence="1">
    <location>
        <begin position="55"/>
        <end position="79"/>
    </location>
</feature>
<comment type="caution">
    <text evidence="2">The sequence shown here is derived from an EMBL/GenBank/DDBJ whole genome shotgun (WGS) entry which is preliminary data.</text>
</comment>
<dbReference type="EMBL" id="JANPWB010000006">
    <property type="protein sequence ID" value="KAJ1181491.1"/>
    <property type="molecule type" value="Genomic_DNA"/>
</dbReference>
<gene>
    <name evidence="2" type="ORF">NDU88_006698</name>
</gene>
<accession>A0AAV7TZ26</accession>
<keyword evidence="3" id="KW-1185">Reference proteome</keyword>
<reference evidence="2" key="1">
    <citation type="journal article" date="2022" name="bioRxiv">
        <title>Sequencing and chromosome-scale assembly of the giantPleurodeles waltlgenome.</title>
        <authorList>
            <person name="Brown T."/>
            <person name="Elewa A."/>
            <person name="Iarovenko S."/>
            <person name="Subramanian E."/>
            <person name="Araus A.J."/>
            <person name="Petzold A."/>
            <person name="Susuki M."/>
            <person name="Suzuki K.-i.T."/>
            <person name="Hayashi T."/>
            <person name="Toyoda A."/>
            <person name="Oliveira C."/>
            <person name="Osipova E."/>
            <person name="Leigh N.D."/>
            <person name="Simon A."/>
            <person name="Yun M.H."/>
        </authorList>
    </citation>
    <scope>NUCLEOTIDE SEQUENCE</scope>
    <source>
        <strain evidence="2">20211129_DDA</strain>
        <tissue evidence="2">Liver</tissue>
    </source>
</reference>
<proteinExistence type="predicted"/>
<organism evidence="2 3">
    <name type="scientific">Pleurodeles waltl</name>
    <name type="common">Iberian ribbed newt</name>
    <dbReference type="NCBI Taxonomy" id="8319"/>
    <lineage>
        <taxon>Eukaryota</taxon>
        <taxon>Metazoa</taxon>
        <taxon>Chordata</taxon>
        <taxon>Craniata</taxon>
        <taxon>Vertebrata</taxon>
        <taxon>Euteleostomi</taxon>
        <taxon>Amphibia</taxon>
        <taxon>Batrachia</taxon>
        <taxon>Caudata</taxon>
        <taxon>Salamandroidea</taxon>
        <taxon>Salamandridae</taxon>
        <taxon>Pleurodelinae</taxon>
        <taxon>Pleurodeles</taxon>
    </lineage>
</organism>
<evidence type="ECO:0000256" key="1">
    <source>
        <dbReference type="SAM" id="MobiDB-lite"/>
    </source>
</evidence>
<sequence length="79" mass="8539">MRLRPLGRPLLARRTRALPVVVAGRFSLGLGSWPLPESSDAWQVIFRGRCEAPAASPGSPWHRAQGLGGHLPSWPAHAP</sequence>
<dbReference type="Proteomes" id="UP001066276">
    <property type="component" value="Chromosome 3_2"/>
</dbReference>